<dbReference type="Proteomes" id="UP000681722">
    <property type="component" value="Unassembled WGS sequence"/>
</dbReference>
<proteinExistence type="predicted"/>
<feature type="compositionally biased region" description="Low complexity" evidence="6">
    <location>
        <begin position="278"/>
        <end position="294"/>
    </location>
</feature>
<dbReference type="EMBL" id="CAJNOQ010029823">
    <property type="protein sequence ID" value="CAF1570758.1"/>
    <property type="molecule type" value="Genomic_DNA"/>
</dbReference>
<evidence type="ECO:0000256" key="4">
    <source>
        <dbReference type="ARBA" id="ARBA00022989"/>
    </source>
</evidence>
<protein>
    <submittedName>
        <fullName evidence="8">Uncharacterized protein</fullName>
    </submittedName>
</protein>
<dbReference type="GO" id="GO:0005886">
    <property type="term" value="C:plasma membrane"/>
    <property type="evidence" value="ECO:0007669"/>
    <property type="project" value="UniProtKB-SubCell"/>
</dbReference>
<feature type="transmembrane region" description="Helical" evidence="7">
    <location>
        <begin position="12"/>
        <end position="30"/>
    </location>
</feature>
<comment type="caution">
    <text evidence="8">The sequence shown here is derived from an EMBL/GenBank/DDBJ whole genome shotgun (WGS) entry which is preliminary data.</text>
</comment>
<evidence type="ECO:0000256" key="3">
    <source>
        <dbReference type="ARBA" id="ARBA00022692"/>
    </source>
</evidence>
<dbReference type="PANTHER" id="PTHR30509">
    <property type="entry name" value="P-HYDROXYBENZOIC ACID EFFLUX PUMP SUBUNIT-RELATED"/>
    <property type="match status" value="1"/>
</dbReference>
<feature type="region of interest" description="Disordered" evidence="6">
    <location>
        <begin position="273"/>
        <end position="299"/>
    </location>
</feature>
<dbReference type="Proteomes" id="UP000663829">
    <property type="component" value="Unassembled WGS sequence"/>
</dbReference>
<evidence type="ECO:0000313" key="9">
    <source>
        <dbReference type="EMBL" id="CAF4434100.1"/>
    </source>
</evidence>
<keyword evidence="10" id="KW-1185">Reference proteome</keyword>
<dbReference type="PANTHER" id="PTHR30509:SF9">
    <property type="entry name" value="MULTIDRUG RESISTANCE PROTEIN MDTO"/>
    <property type="match status" value="1"/>
</dbReference>
<keyword evidence="4 7" id="KW-1133">Transmembrane helix</keyword>
<name>A0A815YH02_9BILA</name>
<comment type="subcellular location">
    <subcellularLocation>
        <location evidence="1">Cell membrane</location>
        <topology evidence="1">Multi-pass membrane protein</topology>
    </subcellularLocation>
</comment>
<reference evidence="8" key="1">
    <citation type="submission" date="2021-02" db="EMBL/GenBank/DDBJ databases">
        <authorList>
            <person name="Nowell W R."/>
        </authorList>
    </citation>
    <scope>NUCLEOTIDE SEQUENCE</scope>
</reference>
<evidence type="ECO:0000256" key="6">
    <source>
        <dbReference type="SAM" id="MobiDB-lite"/>
    </source>
</evidence>
<dbReference type="OrthoDB" id="68611at2759"/>
<gene>
    <name evidence="8" type="ORF">GPM918_LOCUS40383</name>
    <name evidence="9" type="ORF">SRO942_LOCUS41322</name>
</gene>
<dbReference type="GO" id="GO:0015743">
    <property type="term" value="P:malate transport"/>
    <property type="evidence" value="ECO:0007669"/>
    <property type="project" value="InterPro"/>
</dbReference>
<sequence length="404" mass="46078">MWSYVTYLAVGNNVYNTFGMLVPWMLLCGYIRQIPSWSYTGSVAAFTPVVINLGRLPYGDSIPASNYALLRIEENLVGISIGVVLTILIFPVFAVDVLKENINKTLITCKDSIRTIHTVYDQLLLHTESHPLNSNTFKINIAKESLIGAFLSQQFSKFQKLIGAQYTLITQASIEPTFWLNKFSTTQYKALITQQIDIFRMLHNIDTSLIRISETCSNIERLQQIGLIPNLHSEICQITGQLGDCVDLWSKYFTMTQSICNCKRQKTDTTVDEMQNIQQQQQQQQQQSTASSSQSDKKLHPDDYILEHEERLISLHSSVRQLYAQHQLSLNNLLSYLLEKLKQEDHQTLAQLLPHTTNDDMDAVIVALTSLFYSITHLINAVIMLGTGIHTIFELETTNIYRKY</sequence>
<evidence type="ECO:0000256" key="1">
    <source>
        <dbReference type="ARBA" id="ARBA00004651"/>
    </source>
</evidence>
<keyword evidence="2" id="KW-1003">Cell membrane</keyword>
<dbReference type="AlphaFoldDB" id="A0A815YH02"/>
<dbReference type="EMBL" id="CAJOBC010095650">
    <property type="protein sequence ID" value="CAF4434100.1"/>
    <property type="molecule type" value="Genomic_DNA"/>
</dbReference>
<keyword evidence="3 7" id="KW-0812">Transmembrane</keyword>
<dbReference type="Pfam" id="PF11744">
    <property type="entry name" value="ALMT"/>
    <property type="match status" value="1"/>
</dbReference>
<evidence type="ECO:0000256" key="5">
    <source>
        <dbReference type="ARBA" id="ARBA00023136"/>
    </source>
</evidence>
<evidence type="ECO:0000313" key="10">
    <source>
        <dbReference type="Proteomes" id="UP000663829"/>
    </source>
</evidence>
<feature type="transmembrane region" description="Helical" evidence="7">
    <location>
        <begin position="37"/>
        <end position="56"/>
    </location>
</feature>
<organism evidence="8 10">
    <name type="scientific">Didymodactylos carnosus</name>
    <dbReference type="NCBI Taxonomy" id="1234261"/>
    <lineage>
        <taxon>Eukaryota</taxon>
        <taxon>Metazoa</taxon>
        <taxon>Spiralia</taxon>
        <taxon>Gnathifera</taxon>
        <taxon>Rotifera</taxon>
        <taxon>Eurotatoria</taxon>
        <taxon>Bdelloidea</taxon>
        <taxon>Philodinida</taxon>
        <taxon>Philodinidae</taxon>
        <taxon>Didymodactylos</taxon>
    </lineage>
</organism>
<accession>A0A815YH02</accession>
<evidence type="ECO:0000256" key="2">
    <source>
        <dbReference type="ARBA" id="ARBA00022475"/>
    </source>
</evidence>
<evidence type="ECO:0000256" key="7">
    <source>
        <dbReference type="SAM" id="Phobius"/>
    </source>
</evidence>
<dbReference type="InterPro" id="IPR020966">
    <property type="entry name" value="ALMT"/>
</dbReference>
<evidence type="ECO:0000313" key="8">
    <source>
        <dbReference type="EMBL" id="CAF1570758.1"/>
    </source>
</evidence>
<feature type="transmembrane region" description="Helical" evidence="7">
    <location>
        <begin position="76"/>
        <end position="98"/>
    </location>
</feature>
<keyword evidence="5 7" id="KW-0472">Membrane</keyword>